<dbReference type="InterPro" id="IPR051815">
    <property type="entry name" value="Molybdate_resp_trans_reg"/>
</dbReference>
<gene>
    <name evidence="4" type="ORF">H7849_26205</name>
</gene>
<feature type="domain" description="Mop" evidence="3">
    <location>
        <begin position="2"/>
        <end position="68"/>
    </location>
</feature>
<feature type="domain" description="Mop" evidence="3">
    <location>
        <begin position="74"/>
        <end position="140"/>
    </location>
</feature>
<evidence type="ECO:0000256" key="2">
    <source>
        <dbReference type="PROSITE-ProRule" id="PRU01213"/>
    </source>
</evidence>
<dbReference type="InterPro" id="IPR005116">
    <property type="entry name" value="Transp-assoc_OB_typ1"/>
</dbReference>
<dbReference type="PANTHER" id="PTHR30432">
    <property type="entry name" value="TRANSCRIPTIONAL REGULATOR MODE"/>
    <property type="match status" value="1"/>
</dbReference>
<dbReference type="InterPro" id="IPR008995">
    <property type="entry name" value="Mo/tungstate-bd_C_term_dom"/>
</dbReference>
<evidence type="ECO:0000256" key="1">
    <source>
        <dbReference type="ARBA" id="ARBA00022505"/>
    </source>
</evidence>
<keyword evidence="1 2" id="KW-0500">Molybdenum</keyword>
<dbReference type="Gene3D" id="2.40.50.100">
    <property type="match status" value="2"/>
</dbReference>
<dbReference type="PANTHER" id="PTHR30432:SF1">
    <property type="entry name" value="DNA-BINDING TRANSCRIPTIONAL DUAL REGULATOR MODE"/>
    <property type="match status" value="1"/>
</dbReference>
<evidence type="ECO:0000259" key="3">
    <source>
        <dbReference type="PROSITE" id="PS51866"/>
    </source>
</evidence>
<reference evidence="4 5" key="1">
    <citation type="submission" date="2020-08" db="EMBL/GenBank/DDBJ databases">
        <title>Edaphobacter telluris sp. nov. and Acidobacterium dinghuensis sp. nov., two acidobacteria isolated from forest soil.</title>
        <authorList>
            <person name="Fu J."/>
            <person name="Qiu L."/>
        </authorList>
    </citation>
    <scope>NUCLEOTIDE SEQUENCE [LARGE SCALE GENOMIC DNA]</scope>
    <source>
        <strain evidence="4">4Y35</strain>
    </source>
</reference>
<dbReference type="KEGG" id="adin:H7849_26205"/>
<dbReference type="Pfam" id="PF03459">
    <property type="entry name" value="TOBE"/>
    <property type="match status" value="2"/>
</dbReference>
<dbReference type="GO" id="GO:0015689">
    <property type="term" value="P:molybdate ion transport"/>
    <property type="evidence" value="ECO:0007669"/>
    <property type="project" value="InterPro"/>
</dbReference>
<accession>A0A7G8BRN6</accession>
<sequence length="140" mass="14221">MKISARNVLGGTVKNVTKGAVNAEVTLALQGGETVVSIITNHSVDSLGLHEGSAAHAIIKASEVMVGKNVENAKLSARNVLSGEVARLEPGAVNSEVEIKLAGGTPIVASITKASVRALDLQLGNKVSAIIKASHVLLGV</sequence>
<name>A0A7G8BRN6_9BACT</name>
<dbReference type="EMBL" id="CP060394">
    <property type="protein sequence ID" value="QNI35206.1"/>
    <property type="molecule type" value="Genomic_DNA"/>
</dbReference>
<keyword evidence="5" id="KW-1185">Reference proteome</keyword>
<evidence type="ECO:0000313" key="4">
    <source>
        <dbReference type="EMBL" id="QNI35206.1"/>
    </source>
</evidence>
<protein>
    <submittedName>
        <fullName evidence="4">TOBE domain-containing protein</fullName>
    </submittedName>
</protein>
<dbReference type="AlphaFoldDB" id="A0A7G8BRN6"/>
<dbReference type="Proteomes" id="UP000515312">
    <property type="component" value="Chromosome"/>
</dbReference>
<dbReference type="PROSITE" id="PS51866">
    <property type="entry name" value="MOP"/>
    <property type="match status" value="2"/>
</dbReference>
<dbReference type="SUPFAM" id="SSF50331">
    <property type="entry name" value="MOP-like"/>
    <property type="match status" value="2"/>
</dbReference>
<dbReference type="NCBIfam" id="TIGR00638">
    <property type="entry name" value="Mop"/>
    <property type="match status" value="2"/>
</dbReference>
<proteinExistence type="predicted"/>
<evidence type="ECO:0000313" key="5">
    <source>
        <dbReference type="Proteomes" id="UP000515312"/>
    </source>
</evidence>
<dbReference type="InterPro" id="IPR004606">
    <property type="entry name" value="Mop_domain"/>
</dbReference>
<organism evidence="4 5">
    <name type="scientific">Alloacidobacterium dinghuense</name>
    <dbReference type="NCBI Taxonomy" id="2763107"/>
    <lineage>
        <taxon>Bacteria</taxon>
        <taxon>Pseudomonadati</taxon>
        <taxon>Acidobacteriota</taxon>
        <taxon>Terriglobia</taxon>
        <taxon>Terriglobales</taxon>
        <taxon>Acidobacteriaceae</taxon>
        <taxon>Alloacidobacterium</taxon>
    </lineage>
</organism>